<dbReference type="SUPFAM" id="SSF54523">
    <property type="entry name" value="Pili subunits"/>
    <property type="match status" value="1"/>
</dbReference>
<keyword evidence="2" id="KW-0488">Methylation</keyword>
<proteinExistence type="predicted"/>
<dbReference type="PRINTS" id="PR00813">
    <property type="entry name" value="BCTERIALGSPG"/>
</dbReference>
<protein>
    <recommendedName>
        <fullName evidence="9">Prepilin-type N-terminal cleavage/methylation domain-containing protein</fullName>
    </recommendedName>
</protein>
<organism evidence="7 8">
    <name type="scientific">Zoogloea oryzae</name>
    <dbReference type="NCBI Taxonomy" id="310767"/>
    <lineage>
        <taxon>Bacteria</taxon>
        <taxon>Pseudomonadati</taxon>
        <taxon>Pseudomonadota</taxon>
        <taxon>Betaproteobacteria</taxon>
        <taxon>Rhodocyclales</taxon>
        <taxon>Zoogloeaceae</taxon>
        <taxon>Zoogloea</taxon>
    </lineage>
</organism>
<keyword evidence="4 6" id="KW-1133">Transmembrane helix</keyword>
<sequence length="170" mass="17936">MKIRRPRLQDGFTLVELLIVVVILGVLAAIAIPQFSASTDDSKAAALDATLSNLRTAIELYYQQHGSYPSAVAAGGSFGAIDTEAAFVSQLVKFTSATGAVSNTKDATYKYGPYLKKSTIPADPMKNVATVEVINLGSLGMTATSGDPGGWKFDNKTGQLIVNIAAYQSR</sequence>
<evidence type="ECO:0000256" key="2">
    <source>
        <dbReference type="ARBA" id="ARBA00022481"/>
    </source>
</evidence>
<keyword evidence="5 6" id="KW-0472">Membrane</keyword>
<evidence type="ECO:0000256" key="6">
    <source>
        <dbReference type="SAM" id="Phobius"/>
    </source>
</evidence>
<evidence type="ECO:0000256" key="4">
    <source>
        <dbReference type="ARBA" id="ARBA00022989"/>
    </source>
</evidence>
<dbReference type="InterPro" id="IPR000983">
    <property type="entry name" value="Bac_GSPG_pilin"/>
</dbReference>
<dbReference type="PANTHER" id="PTHR30093:SF44">
    <property type="entry name" value="TYPE II SECRETION SYSTEM CORE PROTEIN G"/>
    <property type="match status" value="1"/>
</dbReference>
<dbReference type="Proteomes" id="UP001157167">
    <property type="component" value="Unassembled WGS sequence"/>
</dbReference>
<dbReference type="EMBL" id="BSPX01000011">
    <property type="protein sequence ID" value="GLT21646.1"/>
    <property type="molecule type" value="Genomic_DNA"/>
</dbReference>
<evidence type="ECO:0000256" key="1">
    <source>
        <dbReference type="ARBA" id="ARBA00004167"/>
    </source>
</evidence>
<gene>
    <name evidence="7" type="ORF">GCM10007933_10980</name>
</gene>
<evidence type="ECO:0008006" key="9">
    <source>
        <dbReference type="Google" id="ProtNLM"/>
    </source>
</evidence>
<feature type="transmembrane region" description="Helical" evidence="6">
    <location>
        <begin position="12"/>
        <end position="32"/>
    </location>
</feature>
<comment type="caution">
    <text evidence="7">The sequence shown here is derived from an EMBL/GenBank/DDBJ whole genome shotgun (WGS) entry which is preliminary data.</text>
</comment>
<dbReference type="Gene3D" id="3.30.700.10">
    <property type="entry name" value="Glycoprotein, Type 4 Pilin"/>
    <property type="match status" value="1"/>
</dbReference>
<reference evidence="8" key="1">
    <citation type="journal article" date="2019" name="Int. J. Syst. Evol. Microbiol.">
        <title>The Global Catalogue of Microorganisms (GCM) 10K type strain sequencing project: providing services to taxonomists for standard genome sequencing and annotation.</title>
        <authorList>
            <consortium name="The Broad Institute Genomics Platform"/>
            <consortium name="The Broad Institute Genome Sequencing Center for Infectious Disease"/>
            <person name="Wu L."/>
            <person name="Ma J."/>
        </authorList>
    </citation>
    <scope>NUCLEOTIDE SEQUENCE [LARGE SCALE GENOMIC DNA]</scope>
    <source>
        <strain evidence="8">NBRC 102407</strain>
    </source>
</reference>
<dbReference type="InterPro" id="IPR012902">
    <property type="entry name" value="N_methyl_site"/>
</dbReference>
<dbReference type="RefSeq" id="WP_284187055.1">
    <property type="nucleotide sequence ID" value="NZ_BSPX01000011.1"/>
</dbReference>
<dbReference type="NCBIfam" id="TIGR02532">
    <property type="entry name" value="IV_pilin_GFxxxE"/>
    <property type="match status" value="1"/>
</dbReference>
<comment type="subcellular location">
    <subcellularLocation>
        <location evidence="1">Membrane</location>
        <topology evidence="1">Single-pass membrane protein</topology>
    </subcellularLocation>
</comment>
<keyword evidence="8" id="KW-1185">Reference proteome</keyword>
<dbReference type="InterPro" id="IPR045584">
    <property type="entry name" value="Pilin-like"/>
</dbReference>
<name>A0ABQ6FA37_9RHOO</name>
<evidence type="ECO:0000256" key="3">
    <source>
        <dbReference type="ARBA" id="ARBA00022692"/>
    </source>
</evidence>
<keyword evidence="3 6" id="KW-0812">Transmembrane</keyword>
<accession>A0ABQ6FA37</accession>
<evidence type="ECO:0000256" key="5">
    <source>
        <dbReference type="ARBA" id="ARBA00023136"/>
    </source>
</evidence>
<dbReference type="Pfam" id="PF07963">
    <property type="entry name" value="N_methyl"/>
    <property type="match status" value="1"/>
</dbReference>
<dbReference type="PANTHER" id="PTHR30093">
    <property type="entry name" value="GENERAL SECRETION PATHWAY PROTEIN G"/>
    <property type="match status" value="1"/>
</dbReference>
<evidence type="ECO:0000313" key="8">
    <source>
        <dbReference type="Proteomes" id="UP001157167"/>
    </source>
</evidence>
<evidence type="ECO:0000313" key="7">
    <source>
        <dbReference type="EMBL" id="GLT21646.1"/>
    </source>
</evidence>